<protein>
    <submittedName>
        <fullName evidence="7">Possible gluconokinase</fullName>
        <ecNumber evidence="7">2.7.1.12</ecNumber>
    </submittedName>
</protein>
<dbReference type="CDD" id="cd07770">
    <property type="entry name" value="ASKHA_NBD_FGGY_GntK"/>
    <property type="match status" value="1"/>
</dbReference>
<dbReference type="SUPFAM" id="SSF53067">
    <property type="entry name" value="Actin-like ATPase domain"/>
    <property type="match status" value="2"/>
</dbReference>
<comment type="similarity">
    <text evidence="1 4">Belongs to the FGGY kinase family.</text>
</comment>
<dbReference type="InterPro" id="IPR018483">
    <property type="entry name" value="Carb_kinase_FGGY_CS"/>
</dbReference>
<dbReference type="AlphaFoldDB" id="I7IVC1"/>
<dbReference type="InterPro" id="IPR000577">
    <property type="entry name" value="Carb_kinase_FGGY"/>
</dbReference>
<comment type="caution">
    <text evidence="7">The sequence shown here is derived from an EMBL/GenBank/DDBJ whole genome shotgun (WGS) entry which is preliminary data.</text>
</comment>
<evidence type="ECO:0000259" key="6">
    <source>
        <dbReference type="Pfam" id="PF02782"/>
    </source>
</evidence>
<evidence type="ECO:0000256" key="1">
    <source>
        <dbReference type="ARBA" id="ARBA00009156"/>
    </source>
</evidence>
<evidence type="ECO:0000256" key="4">
    <source>
        <dbReference type="RuleBase" id="RU003733"/>
    </source>
</evidence>
<evidence type="ECO:0000313" key="8">
    <source>
        <dbReference type="Proteomes" id="UP000009320"/>
    </source>
</evidence>
<dbReference type="PATRIC" id="fig|1423758.3.peg.1397"/>
<reference evidence="7 8" key="1">
    <citation type="submission" date="2012-06" db="EMBL/GenBank/DDBJ databases">
        <title>Draft Genome Sequence of Lactobacillus hominis Strain CRBIP 24.179T, isolated from human intestine.</title>
        <authorList>
            <person name="Cousin S."/>
            <person name="Ma L."/>
            <person name="Bizet C."/>
            <person name="Loux V."/>
            <person name="Bouchier C."/>
            <person name="Clermont D."/>
            <person name="Creno S."/>
        </authorList>
    </citation>
    <scope>NUCLEOTIDE SEQUENCE [LARGE SCALE GENOMIC DNA]</scope>
    <source>
        <strain evidence="8">CRBIP 24.179T</strain>
    </source>
</reference>
<dbReference type="Pfam" id="PF00370">
    <property type="entry name" value="FGGY_N"/>
    <property type="match status" value="1"/>
</dbReference>
<dbReference type="GO" id="GO:0046316">
    <property type="term" value="F:gluconokinase activity"/>
    <property type="evidence" value="ECO:0007669"/>
    <property type="project" value="UniProtKB-EC"/>
</dbReference>
<dbReference type="PROSITE" id="PS00445">
    <property type="entry name" value="FGGY_KINASES_2"/>
    <property type="match status" value="1"/>
</dbReference>
<dbReference type="InterPro" id="IPR018484">
    <property type="entry name" value="FGGY_N"/>
</dbReference>
<keyword evidence="2 4" id="KW-0808">Transferase</keyword>
<evidence type="ECO:0000256" key="2">
    <source>
        <dbReference type="ARBA" id="ARBA00022679"/>
    </source>
</evidence>
<dbReference type="InterPro" id="IPR043129">
    <property type="entry name" value="ATPase_NBD"/>
</dbReference>
<dbReference type="GeneID" id="82846459"/>
<dbReference type="EMBL" id="CAKE01000002">
    <property type="protein sequence ID" value="CCI81183.1"/>
    <property type="molecule type" value="Genomic_DNA"/>
</dbReference>
<keyword evidence="8" id="KW-1185">Reference proteome</keyword>
<evidence type="ECO:0000259" key="5">
    <source>
        <dbReference type="Pfam" id="PF00370"/>
    </source>
</evidence>
<dbReference type="InterPro" id="IPR018485">
    <property type="entry name" value="FGGY_C"/>
</dbReference>
<dbReference type="PANTHER" id="PTHR43095:SF2">
    <property type="entry name" value="GLUCONOKINASE"/>
    <property type="match status" value="1"/>
</dbReference>
<proteinExistence type="inferred from homology"/>
<dbReference type="Proteomes" id="UP000009320">
    <property type="component" value="Unassembled WGS sequence"/>
</dbReference>
<feature type="domain" description="Carbohydrate kinase FGGY C-terminal" evidence="6">
    <location>
        <begin position="254"/>
        <end position="436"/>
    </location>
</feature>
<dbReference type="OrthoDB" id="9805576at2"/>
<feature type="domain" description="Carbohydrate kinase FGGY N-terminal" evidence="5">
    <location>
        <begin position="3"/>
        <end position="244"/>
    </location>
</feature>
<sequence length="502" mass="55571">MDYILGIDIGTTATKGILYDENAQVEGQASKSYPLIQDQNGKAVEDPEVIFSAVQDVIFKLSQNGSKNIKAISWSAQMHSLIGLDKNKQLLTNSITWADNRSQKVVQEAKNSNLADQVYSQTGMPPHAMAPIYKLMWLKNEHPQLFEQANYWIGIKEYVVYRLTNKLMTDTTMAAGTGLFNLKTQQWDSDMLEKAEIKKKQLPEVAAPTMIVGNVLPYYAQKLGLQTDTKVILGASDGYSSTIGVNVLNNENFAINVGTSAAIRVIAPYLIKDAYKRVFCYPVDHTHYLVGGPINNGGIVLQWAKNALLGSDATFEDYLTLAAVASVGSKGLLFYPYLGGERAPIWNSEASGSFVGLTRQHQKAELARAVIEGLILNMKMAAEGLLDNVGKPRCLKLTGGFTKSNFICQLIADIFNLPTVKVKQKQSGAFAAMFLARQALGKSETLNDIKDFAGDEKIYFPNEINALKYQKIFTLYKQIEHDLEKNYHALARLKNELSDSIQ</sequence>
<dbReference type="Pfam" id="PF02782">
    <property type="entry name" value="FGGY_C"/>
    <property type="match status" value="1"/>
</dbReference>
<accession>I7IVC1</accession>
<dbReference type="PROSITE" id="PS00933">
    <property type="entry name" value="FGGY_KINASES_1"/>
    <property type="match status" value="1"/>
</dbReference>
<gene>
    <name evidence="7" type="ORF">BN55_06385</name>
</gene>
<dbReference type="eggNOG" id="COG1070">
    <property type="taxonomic scope" value="Bacteria"/>
</dbReference>
<dbReference type="RefSeq" id="WP_008469839.1">
    <property type="nucleotide sequence ID" value="NZ_AYZP01000003.1"/>
</dbReference>
<dbReference type="PANTHER" id="PTHR43095">
    <property type="entry name" value="SUGAR KINASE"/>
    <property type="match status" value="1"/>
</dbReference>
<dbReference type="InterPro" id="IPR050406">
    <property type="entry name" value="FGGY_Carb_Kinase"/>
</dbReference>
<keyword evidence="3 4" id="KW-0418">Kinase</keyword>
<dbReference type="EC" id="2.7.1.12" evidence="7"/>
<dbReference type="Gene3D" id="3.30.420.40">
    <property type="match status" value="2"/>
</dbReference>
<dbReference type="PIRSF" id="PIRSF000538">
    <property type="entry name" value="GlpK"/>
    <property type="match status" value="1"/>
</dbReference>
<organism evidence="7 8">
    <name type="scientific">Lactobacillus hominis DSM 23910 = CRBIP 24.179</name>
    <dbReference type="NCBI Taxonomy" id="1423758"/>
    <lineage>
        <taxon>Bacteria</taxon>
        <taxon>Bacillati</taxon>
        <taxon>Bacillota</taxon>
        <taxon>Bacilli</taxon>
        <taxon>Lactobacillales</taxon>
        <taxon>Lactobacillaceae</taxon>
        <taxon>Lactobacillus</taxon>
    </lineage>
</organism>
<name>I7IVC1_9LACO</name>
<evidence type="ECO:0000313" key="7">
    <source>
        <dbReference type="EMBL" id="CCI81183.1"/>
    </source>
</evidence>
<evidence type="ECO:0000256" key="3">
    <source>
        <dbReference type="ARBA" id="ARBA00022777"/>
    </source>
</evidence>
<dbReference type="GO" id="GO:0005975">
    <property type="term" value="P:carbohydrate metabolic process"/>
    <property type="evidence" value="ECO:0007669"/>
    <property type="project" value="InterPro"/>
</dbReference>
<dbReference type="STRING" id="1423758.FC41_GL001381"/>